<feature type="transmembrane region" description="Helical" evidence="6">
    <location>
        <begin position="53"/>
        <end position="73"/>
    </location>
</feature>
<gene>
    <name evidence="7" type="ORF">LCGC14_0205330</name>
</gene>
<dbReference type="InterPro" id="IPR001640">
    <property type="entry name" value="Lgt"/>
</dbReference>
<evidence type="ECO:0000256" key="4">
    <source>
        <dbReference type="ARBA" id="ARBA00022989"/>
    </source>
</evidence>
<dbReference type="GO" id="GO:0008961">
    <property type="term" value="F:phosphatidylglycerol-prolipoprotein diacylglyceryl transferase activity"/>
    <property type="evidence" value="ECO:0007669"/>
    <property type="project" value="InterPro"/>
</dbReference>
<keyword evidence="4 6" id="KW-1133">Transmembrane helix</keyword>
<dbReference type="Pfam" id="PF01790">
    <property type="entry name" value="LGT"/>
    <property type="match status" value="1"/>
</dbReference>
<comment type="caution">
    <text evidence="7">The sequence shown here is derived from an EMBL/GenBank/DDBJ whole genome shotgun (WGS) entry which is preliminary data.</text>
</comment>
<feature type="transmembrane region" description="Helical" evidence="6">
    <location>
        <begin position="303"/>
        <end position="320"/>
    </location>
</feature>
<evidence type="ECO:0008006" key="8">
    <source>
        <dbReference type="Google" id="ProtNLM"/>
    </source>
</evidence>
<feature type="transmembrane region" description="Helical" evidence="6">
    <location>
        <begin position="240"/>
        <end position="259"/>
    </location>
</feature>
<feature type="transmembrane region" description="Helical" evidence="6">
    <location>
        <begin position="128"/>
        <end position="153"/>
    </location>
</feature>
<sequence>MRQIIIDLGTLEILGRQIPLRIFGYGLMLVLGFLLAVWFARWRARRAGEDPEAMTKCGLLALVAGVLGARFAYVIENWRDFRDAGPLTVLNITSGGLIYYGGLIGAALAVVAYMAIRRLPMRRYIDILAISLMLGLAFGRAGCLLNGCCWGARSDADWAFSMRFPIYSKPLVKLDGRPENPYSLTTSGPTPVYAWQLSRGLVAPPAELIDEKGQLKRPALLSEREVALAEATWSLPVKPAQPLGIVNALLLAGVLSVFYRMRRREGQVFALMLILYPVTRFLLESIRADNDHNILELILTHNQVTSLLMFLAGIGLLVLIRRFPASAGPVLAERLAAAGGRRRATAS</sequence>
<name>A0A0F9UHV7_9ZZZZ</name>
<dbReference type="GO" id="GO:0042158">
    <property type="term" value="P:lipoprotein biosynthetic process"/>
    <property type="evidence" value="ECO:0007669"/>
    <property type="project" value="InterPro"/>
</dbReference>
<keyword evidence="5 6" id="KW-0472">Membrane</keyword>
<feature type="transmembrane region" description="Helical" evidence="6">
    <location>
        <begin position="266"/>
        <end position="283"/>
    </location>
</feature>
<dbReference type="PANTHER" id="PTHR30589:SF0">
    <property type="entry name" value="PHOSPHATIDYLGLYCEROL--PROLIPOPROTEIN DIACYLGLYCERYL TRANSFERASE"/>
    <property type="match status" value="1"/>
</dbReference>
<proteinExistence type="inferred from homology"/>
<reference evidence="7" key="1">
    <citation type="journal article" date="2015" name="Nature">
        <title>Complex archaea that bridge the gap between prokaryotes and eukaryotes.</title>
        <authorList>
            <person name="Spang A."/>
            <person name="Saw J.H."/>
            <person name="Jorgensen S.L."/>
            <person name="Zaremba-Niedzwiedzka K."/>
            <person name="Martijn J."/>
            <person name="Lind A.E."/>
            <person name="van Eijk R."/>
            <person name="Schleper C."/>
            <person name="Guy L."/>
            <person name="Ettema T.J."/>
        </authorList>
    </citation>
    <scope>NUCLEOTIDE SEQUENCE</scope>
</reference>
<evidence type="ECO:0000256" key="5">
    <source>
        <dbReference type="ARBA" id="ARBA00023136"/>
    </source>
</evidence>
<keyword evidence="2" id="KW-0808">Transferase</keyword>
<accession>A0A0F9UHV7</accession>
<protein>
    <recommendedName>
        <fullName evidence="8">Phosphatidylglycerol--prolipoprotein diacylglyceryl transferase</fullName>
    </recommendedName>
</protein>
<dbReference type="GO" id="GO:0005886">
    <property type="term" value="C:plasma membrane"/>
    <property type="evidence" value="ECO:0007669"/>
    <property type="project" value="InterPro"/>
</dbReference>
<dbReference type="EMBL" id="LAZR01000092">
    <property type="protein sequence ID" value="KKN92790.1"/>
    <property type="molecule type" value="Genomic_DNA"/>
</dbReference>
<dbReference type="PANTHER" id="PTHR30589">
    <property type="entry name" value="PROLIPOPROTEIN DIACYLGLYCERYL TRANSFERASE"/>
    <property type="match status" value="1"/>
</dbReference>
<dbReference type="AlphaFoldDB" id="A0A0F9UHV7"/>
<keyword evidence="3 6" id="KW-0812">Transmembrane</keyword>
<organism evidence="7">
    <name type="scientific">marine sediment metagenome</name>
    <dbReference type="NCBI Taxonomy" id="412755"/>
    <lineage>
        <taxon>unclassified sequences</taxon>
        <taxon>metagenomes</taxon>
        <taxon>ecological metagenomes</taxon>
    </lineage>
</organism>
<evidence type="ECO:0000256" key="6">
    <source>
        <dbReference type="SAM" id="Phobius"/>
    </source>
</evidence>
<feature type="transmembrane region" description="Helical" evidence="6">
    <location>
        <begin position="97"/>
        <end position="116"/>
    </location>
</feature>
<dbReference type="HAMAP" id="MF_01147">
    <property type="entry name" value="Lgt"/>
    <property type="match status" value="1"/>
</dbReference>
<evidence type="ECO:0000256" key="1">
    <source>
        <dbReference type="ARBA" id="ARBA00022475"/>
    </source>
</evidence>
<evidence type="ECO:0000256" key="2">
    <source>
        <dbReference type="ARBA" id="ARBA00022679"/>
    </source>
</evidence>
<evidence type="ECO:0000256" key="3">
    <source>
        <dbReference type="ARBA" id="ARBA00022692"/>
    </source>
</evidence>
<feature type="transmembrane region" description="Helical" evidence="6">
    <location>
        <begin position="22"/>
        <end position="41"/>
    </location>
</feature>
<keyword evidence="1" id="KW-1003">Cell membrane</keyword>
<evidence type="ECO:0000313" key="7">
    <source>
        <dbReference type="EMBL" id="KKN92790.1"/>
    </source>
</evidence>